<keyword evidence="3" id="KW-0597">Phosphoprotein</keyword>
<gene>
    <name evidence="6" type="ORF">ACFOMG_06805</name>
</gene>
<evidence type="ECO:0000313" key="7">
    <source>
        <dbReference type="Proteomes" id="UP001595722"/>
    </source>
</evidence>
<dbReference type="InterPro" id="IPR029787">
    <property type="entry name" value="Nucleotide_cyclase"/>
</dbReference>
<proteinExistence type="predicted"/>
<dbReference type="InterPro" id="IPR050469">
    <property type="entry name" value="Diguanylate_Cyclase"/>
</dbReference>
<dbReference type="PROSITE" id="PS50887">
    <property type="entry name" value="GGDEF"/>
    <property type="match status" value="1"/>
</dbReference>
<dbReference type="NCBIfam" id="TIGR00254">
    <property type="entry name" value="GGDEF"/>
    <property type="match status" value="1"/>
</dbReference>
<dbReference type="RefSeq" id="WP_376865606.1">
    <property type="nucleotide sequence ID" value="NZ_JBHRYB010000005.1"/>
</dbReference>
<dbReference type="Proteomes" id="UP001595722">
    <property type="component" value="Unassembled WGS sequence"/>
</dbReference>
<reference evidence="7" key="1">
    <citation type="journal article" date="2019" name="Int. J. Syst. Evol. Microbiol.">
        <title>The Global Catalogue of Microorganisms (GCM) 10K type strain sequencing project: providing services to taxonomists for standard genome sequencing and annotation.</title>
        <authorList>
            <consortium name="The Broad Institute Genomics Platform"/>
            <consortium name="The Broad Institute Genome Sequencing Center for Infectious Disease"/>
            <person name="Wu L."/>
            <person name="Ma J."/>
        </authorList>
    </citation>
    <scope>NUCLEOTIDE SEQUENCE [LARGE SCALE GENOMIC DNA]</scope>
    <source>
        <strain evidence="7">KCTC 42424</strain>
    </source>
</reference>
<dbReference type="GO" id="GO:0052621">
    <property type="term" value="F:diguanylate cyclase activity"/>
    <property type="evidence" value="ECO:0007669"/>
    <property type="project" value="UniProtKB-EC"/>
</dbReference>
<name>A0ABV7VRJ0_9GAMM</name>
<dbReference type="Pfam" id="PF00990">
    <property type="entry name" value="GGDEF"/>
    <property type="match status" value="1"/>
</dbReference>
<keyword evidence="7" id="KW-1185">Reference proteome</keyword>
<dbReference type="PANTHER" id="PTHR45138:SF9">
    <property type="entry name" value="DIGUANYLATE CYCLASE DGCM-RELATED"/>
    <property type="match status" value="1"/>
</dbReference>
<comment type="caution">
    <text evidence="6">The sequence shown here is derived from an EMBL/GenBank/DDBJ whole genome shotgun (WGS) entry which is preliminary data.</text>
</comment>
<keyword evidence="6" id="KW-0548">Nucleotidyltransferase</keyword>
<dbReference type="SMART" id="SM00267">
    <property type="entry name" value="GGDEF"/>
    <property type="match status" value="1"/>
</dbReference>
<organism evidence="6 7">
    <name type="scientific">Bacterioplanoides pacificum</name>
    <dbReference type="NCBI Taxonomy" id="1171596"/>
    <lineage>
        <taxon>Bacteria</taxon>
        <taxon>Pseudomonadati</taxon>
        <taxon>Pseudomonadota</taxon>
        <taxon>Gammaproteobacteria</taxon>
        <taxon>Oceanospirillales</taxon>
        <taxon>Oceanospirillaceae</taxon>
        <taxon>Bacterioplanoides</taxon>
    </lineage>
</organism>
<dbReference type="SMART" id="SM00448">
    <property type="entry name" value="REC"/>
    <property type="match status" value="1"/>
</dbReference>
<protein>
    <recommendedName>
        <fullName evidence="1">diguanylate cyclase</fullName>
        <ecNumber evidence="1">2.7.7.65</ecNumber>
    </recommendedName>
</protein>
<dbReference type="PANTHER" id="PTHR45138">
    <property type="entry name" value="REGULATORY COMPONENTS OF SENSORY TRANSDUCTION SYSTEM"/>
    <property type="match status" value="1"/>
</dbReference>
<evidence type="ECO:0000259" key="4">
    <source>
        <dbReference type="PROSITE" id="PS50110"/>
    </source>
</evidence>
<keyword evidence="6" id="KW-0808">Transferase</keyword>
<evidence type="ECO:0000259" key="5">
    <source>
        <dbReference type="PROSITE" id="PS50887"/>
    </source>
</evidence>
<feature type="modified residue" description="4-aspartylphosphate" evidence="3">
    <location>
        <position position="206"/>
    </location>
</feature>
<dbReference type="InterPro" id="IPR001789">
    <property type="entry name" value="Sig_transdc_resp-reg_receiver"/>
</dbReference>
<dbReference type="SUPFAM" id="SSF55073">
    <property type="entry name" value="Nucleotide cyclase"/>
    <property type="match status" value="1"/>
</dbReference>
<comment type="catalytic activity">
    <reaction evidence="2">
        <text>2 GTP = 3',3'-c-di-GMP + 2 diphosphate</text>
        <dbReference type="Rhea" id="RHEA:24898"/>
        <dbReference type="ChEBI" id="CHEBI:33019"/>
        <dbReference type="ChEBI" id="CHEBI:37565"/>
        <dbReference type="ChEBI" id="CHEBI:58805"/>
        <dbReference type="EC" id="2.7.7.65"/>
    </reaction>
</comment>
<accession>A0ABV7VRJ0</accession>
<dbReference type="InterPro" id="IPR000160">
    <property type="entry name" value="GGDEF_dom"/>
</dbReference>
<feature type="domain" description="GGDEF" evidence="5">
    <location>
        <begin position="313"/>
        <end position="442"/>
    </location>
</feature>
<feature type="domain" description="Response regulatory" evidence="4">
    <location>
        <begin position="156"/>
        <end position="273"/>
    </location>
</feature>
<dbReference type="EMBL" id="JBHRYB010000005">
    <property type="protein sequence ID" value="MFC3679819.1"/>
    <property type="molecule type" value="Genomic_DNA"/>
</dbReference>
<dbReference type="EC" id="2.7.7.65" evidence="1"/>
<evidence type="ECO:0000256" key="3">
    <source>
        <dbReference type="PROSITE-ProRule" id="PRU00169"/>
    </source>
</evidence>
<evidence type="ECO:0000256" key="1">
    <source>
        <dbReference type="ARBA" id="ARBA00012528"/>
    </source>
</evidence>
<dbReference type="Gene3D" id="3.40.50.2300">
    <property type="match status" value="1"/>
</dbReference>
<dbReference type="PROSITE" id="PS50110">
    <property type="entry name" value="RESPONSE_REGULATORY"/>
    <property type="match status" value="1"/>
</dbReference>
<sequence>MVDSTASTPVSLDASDGVSLLHRRIHEYVAGEPLHVLLLGRNETTEQLAAAVERAGYRAKIVDSISHLLAREEPNTFAVVINLDVISERQHQWLIDLAESNKQWPVIALSQVDTLSIRATAVRMGGQAFFTTPYEPLRIVSELDALSERFERDPYQVLVIDDQQSVADYYASVLQQAGFITQTVVTPLTELMPYLQNHIPDLILLDLYMPDINGQEIAGIIRQMDNLISVPIVFLSCEMSPRHQLRALCTGADTFLTKPVRPADLLSAVESRIRRGRSVRNLVTRDSLTSLLNRRETLRRLQEEVARNHRYGHPFCLVMVDLDNFKFINDTYGHAMGDRVIVHFSKALVSSLRENDIVGRWGGEEFVLGLCDTGPEGAQQILARLAKHLENSSPGDNFHYTFSGGLISCSVEHNVDSMLEIADRCLYQAKKEGRNKFVVHRAADH</sequence>
<dbReference type="SUPFAM" id="SSF52172">
    <property type="entry name" value="CheY-like"/>
    <property type="match status" value="2"/>
</dbReference>
<dbReference type="InterPro" id="IPR011006">
    <property type="entry name" value="CheY-like_superfamily"/>
</dbReference>
<evidence type="ECO:0000256" key="2">
    <source>
        <dbReference type="ARBA" id="ARBA00034247"/>
    </source>
</evidence>
<dbReference type="Gene3D" id="3.30.70.270">
    <property type="match status" value="1"/>
</dbReference>
<dbReference type="InterPro" id="IPR043128">
    <property type="entry name" value="Rev_trsase/Diguanyl_cyclase"/>
</dbReference>
<dbReference type="CDD" id="cd01949">
    <property type="entry name" value="GGDEF"/>
    <property type="match status" value="1"/>
</dbReference>
<dbReference type="Pfam" id="PF00072">
    <property type="entry name" value="Response_reg"/>
    <property type="match status" value="1"/>
</dbReference>
<evidence type="ECO:0000313" key="6">
    <source>
        <dbReference type="EMBL" id="MFC3679819.1"/>
    </source>
</evidence>